<feature type="compositionally biased region" description="Polar residues" evidence="1">
    <location>
        <begin position="1"/>
        <end position="14"/>
    </location>
</feature>
<dbReference type="GeneID" id="18817233"/>
<reference evidence="2" key="1">
    <citation type="submission" date="2011-04" db="EMBL/GenBank/DDBJ databases">
        <title>Evolution of plant cell wall degrading machinery underlies the functional diversity of forest fungi.</title>
        <authorList>
            <consortium name="US DOE Joint Genome Institute (JGI-PGF)"/>
            <person name="Eastwood D.C."/>
            <person name="Floudas D."/>
            <person name="Binder M."/>
            <person name="Majcherczyk A."/>
            <person name="Schneider P."/>
            <person name="Aerts A."/>
            <person name="Asiegbu F.O."/>
            <person name="Baker S.E."/>
            <person name="Barry K."/>
            <person name="Bendiksby M."/>
            <person name="Blumentritt M."/>
            <person name="Coutinho P.M."/>
            <person name="Cullen D."/>
            <person name="Cullen D."/>
            <person name="Gathman A."/>
            <person name="Goodell B."/>
            <person name="Henrissat B."/>
            <person name="Ihrmark K."/>
            <person name="Kauserud H."/>
            <person name="Kohler A."/>
            <person name="LaButti K."/>
            <person name="Lapidus A."/>
            <person name="Lavin J.L."/>
            <person name="Lee Y.-H."/>
            <person name="Lindquist E."/>
            <person name="Lilly W."/>
            <person name="Lucas S."/>
            <person name="Morin E."/>
            <person name="Murat C."/>
            <person name="Oguiza J.A."/>
            <person name="Park J."/>
            <person name="Pisabarro A.G."/>
            <person name="Riley R."/>
            <person name="Rosling A."/>
            <person name="Salamov A."/>
            <person name="Schmidt O."/>
            <person name="Schmutz J."/>
            <person name="Skrede I."/>
            <person name="Stenlid J."/>
            <person name="Wiebenga A."/>
            <person name="Xie X."/>
            <person name="Kues U."/>
            <person name="Hibbett D.S."/>
            <person name="Hoffmeister D."/>
            <person name="Hogberg N."/>
            <person name="Martin F."/>
            <person name="Grigoriev I.V."/>
            <person name="Watkinson S.C."/>
        </authorList>
    </citation>
    <scope>NUCLEOTIDE SEQUENCE</scope>
    <source>
        <strain evidence="2">S7.9</strain>
    </source>
</reference>
<evidence type="ECO:0008006" key="3">
    <source>
        <dbReference type="Google" id="ProtNLM"/>
    </source>
</evidence>
<dbReference type="Proteomes" id="UP000008064">
    <property type="component" value="Unassembled WGS sequence"/>
</dbReference>
<dbReference type="KEGG" id="sla:SERLADRAFT_455895"/>
<sequence>MPHLSSTPQKTIFLNSLRSRARSPKPSSRSLFKADTASASTPALWPLPLSAPHLADPQSSPSSLAHKASTIRLPFVTKAKSNHTAVVIEEHDPSQPHIVYKDPGKSRVSLSSISSHTRSKKKKLVISGIGFNDSRRLEAATRWCQSFGEVDQITRMPNGDLHVNFRKAEVADTVCRVRAKVHIASVGSVYLSWFSGNKRP</sequence>
<proteinExistence type="predicted"/>
<organism>
    <name type="scientific">Serpula lacrymans var. lacrymans (strain S7.9)</name>
    <name type="common">Dry rot fungus</name>
    <dbReference type="NCBI Taxonomy" id="578457"/>
    <lineage>
        <taxon>Eukaryota</taxon>
        <taxon>Fungi</taxon>
        <taxon>Dikarya</taxon>
        <taxon>Basidiomycota</taxon>
        <taxon>Agaricomycotina</taxon>
        <taxon>Agaricomycetes</taxon>
        <taxon>Agaricomycetidae</taxon>
        <taxon>Boletales</taxon>
        <taxon>Coniophorineae</taxon>
        <taxon>Serpulaceae</taxon>
        <taxon>Serpula</taxon>
    </lineage>
</organism>
<evidence type="ECO:0000313" key="2">
    <source>
        <dbReference type="EMBL" id="EGO31160.1"/>
    </source>
</evidence>
<name>F8NF40_SERL9</name>
<evidence type="ECO:0000256" key="1">
    <source>
        <dbReference type="SAM" id="MobiDB-lite"/>
    </source>
</evidence>
<dbReference type="HOGENOM" id="CLU_1220112_0_0_1"/>
<dbReference type="RefSeq" id="XP_007313044.1">
    <property type="nucleotide sequence ID" value="XM_007312982.1"/>
</dbReference>
<dbReference type="OrthoDB" id="3071736at2759"/>
<protein>
    <recommendedName>
        <fullName evidence="3">RRM domain-containing protein</fullName>
    </recommendedName>
</protein>
<feature type="region of interest" description="Disordered" evidence="1">
    <location>
        <begin position="1"/>
        <end position="35"/>
    </location>
</feature>
<dbReference type="EMBL" id="GL945428">
    <property type="protein sequence ID" value="EGO31160.1"/>
    <property type="molecule type" value="Genomic_DNA"/>
</dbReference>
<gene>
    <name evidence="2" type="ORF">SERLADRAFT_455895</name>
</gene>
<dbReference type="AlphaFoldDB" id="F8NF40"/>
<accession>F8NF40</accession>